<feature type="transmembrane region" description="Helical" evidence="5">
    <location>
        <begin position="132"/>
        <end position="150"/>
    </location>
</feature>
<dbReference type="EMBL" id="LVKI01000061">
    <property type="protein sequence ID" value="OAQ06005.1"/>
    <property type="molecule type" value="Genomic_DNA"/>
</dbReference>
<evidence type="ECO:0000256" key="2">
    <source>
        <dbReference type="ARBA" id="ARBA00022692"/>
    </source>
</evidence>
<evidence type="ECO:0000256" key="4">
    <source>
        <dbReference type="ARBA" id="ARBA00023136"/>
    </source>
</evidence>
<comment type="caution">
    <text evidence="6">The sequence shown here is derived from an EMBL/GenBank/DDBJ whole genome shotgun (WGS) entry which is preliminary data.</text>
</comment>
<accession>A0A179CN00</accession>
<dbReference type="PANTHER" id="PTHR43483:SF3">
    <property type="entry name" value="MEMBRANE TRANSPORTER PROTEIN HI_0806-RELATED"/>
    <property type="match status" value="1"/>
</dbReference>
<dbReference type="InterPro" id="IPR002781">
    <property type="entry name" value="TM_pro_TauE-like"/>
</dbReference>
<evidence type="ECO:0000313" key="6">
    <source>
        <dbReference type="EMBL" id="OAQ06005.1"/>
    </source>
</evidence>
<comment type="subcellular location">
    <subcellularLocation>
        <location evidence="5">Cell membrane</location>
        <topology evidence="5">Multi-pass membrane protein</topology>
    </subcellularLocation>
    <subcellularLocation>
        <location evidence="1">Membrane</location>
        <topology evidence="1">Multi-pass membrane protein</topology>
    </subcellularLocation>
</comment>
<proteinExistence type="inferred from homology"/>
<keyword evidence="4 5" id="KW-0472">Membrane</keyword>
<evidence type="ECO:0000256" key="5">
    <source>
        <dbReference type="RuleBase" id="RU363041"/>
    </source>
</evidence>
<keyword evidence="2 5" id="KW-0812">Transmembrane</keyword>
<evidence type="ECO:0000256" key="3">
    <source>
        <dbReference type="ARBA" id="ARBA00022989"/>
    </source>
</evidence>
<feature type="transmembrane region" description="Helical" evidence="5">
    <location>
        <begin position="264"/>
        <end position="283"/>
    </location>
</feature>
<feature type="transmembrane region" description="Helical" evidence="5">
    <location>
        <begin position="240"/>
        <end position="258"/>
    </location>
</feature>
<keyword evidence="5" id="KW-1003">Cell membrane</keyword>
<feature type="transmembrane region" description="Helical" evidence="5">
    <location>
        <begin position="79"/>
        <end position="100"/>
    </location>
</feature>
<reference evidence="7" key="1">
    <citation type="submission" date="2016-03" db="EMBL/GenBank/DDBJ databases">
        <authorList>
            <person name="Johnson T.J."/>
            <person name="Youmans B."/>
            <person name="Case K."/>
            <person name="Noll S."/>
        </authorList>
    </citation>
    <scope>NUCLEOTIDE SEQUENCE [LARGE SCALE GENOMIC DNA]</scope>
    <source>
        <strain evidence="7">UMNLAv8</strain>
    </source>
</reference>
<name>A0A179CN00_9LACO</name>
<feature type="transmembrane region" description="Helical" evidence="5">
    <location>
        <begin position="171"/>
        <end position="204"/>
    </location>
</feature>
<evidence type="ECO:0000313" key="7">
    <source>
        <dbReference type="Proteomes" id="UP000078520"/>
    </source>
</evidence>
<organism evidence="6 7">
    <name type="scientific">Ligilactobacillus aviarius</name>
    <dbReference type="NCBI Taxonomy" id="1606"/>
    <lineage>
        <taxon>Bacteria</taxon>
        <taxon>Bacillati</taxon>
        <taxon>Bacillota</taxon>
        <taxon>Bacilli</taxon>
        <taxon>Lactobacillales</taxon>
        <taxon>Lactobacillaceae</taxon>
        <taxon>Ligilactobacillus</taxon>
    </lineage>
</organism>
<feature type="transmembrane region" description="Helical" evidence="5">
    <location>
        <begin position="210"/>
        <end position="228"/>
    </location>
</feature>
<dbReference type="GO" id="GO:0005886">
    <property type="term" value="C:plasma membrane"/>
    <property type="evidence" value="ECO:0007669"/>
    <property type="project" value="UniProtKB-SubCell"/>
</dbReference>
<evidence type="ECO:0000256" key="1">
    <source>
        <dbReference type="ARBA" id="ARBA00004141"/>
    </source>
</evidence>
<dbReference type="Proteomes" id="UP000078520">
    <property type="component" value="Unassembled WGS sequence"/>
</dbReference>
<gene>
    <name evidence="6" type="ORF">A3O14_01305</name>
</gene>
<protein>
    <recommendedName>
        <fullName evidence="5">Probable membrane transporter protein</fullName>
    </recommendedName>
</protein>
<keyword evidence="3 5" id="KW-1133">Transmembrane helix</keyword>
<feature type="transmembrane region" description="Helical" evidence="5">
    <location>
        <begin position="6"/>
        <end position="25"/>
    </location>
</feature>
<feature type="transmembrane region" description="Helical" evidence="5">
    <location>
        <begin position="107"/>
        <end position="126"/>
    </location>
</feature>
<feature type="transmembrane region" description="Helical" evidence="5">
    <location>
        <begin position="37"/>
        <end position="59"/>
    </location>
</feature>
<dbReference type="AlphaFoldDB" id="A0A179CN00"/>
<sequence>MVVKIIIGILILCILYLALVIIRQVKRNHEKFNLKDNLLGMGIAGIADFGDTLGIGSFITTTTMFQMTHYLKDERDLPGTLNIAHGIPTIVEALFFVTAVPVQPLTLISMVLASVIGATIGSFLVVKMSSVIVQRFMAIALVITSLLMVANKMGWINILAVGNNADGLHGWALVIGVIGNFILGGLMAAGVGLYAPCMVMIYLLGLKPIAAFPIMMLSCALLMPFTSFSFVKSNRFSTRGIFGFVIGGVIGVIIAATLVKSMSFTVLSWLIVIVSILTAISLWSSSIRAKKESSYDQENVE</sequence>
<comment type="similarity">
    <text evidence="5">Belongs to the 4-toluene sulfonate uptake permease (TSUP) (TC 2.A.102) family.</text>
</comment>
<dbReference type="Pfam" id="PF01925">
    <property type="entry name" value="TauE"/>
    <property type="match status" value="1"/>
</dbReference>
<dbReference type="PANTHER" id="PTHR43483">
    <property type="entry name" value="MEMBRANE TRANSPORTER PROTEIN HI_0806-RELATED"/>
    <property type="match status" value="1"/>
</dbReference>